<evidence type="ECO:0000259" key="3">
    <source>
        <dbReference type="Pfam" id="PF10531"/>
    </source>
</evidence>
<gene>
    <name evidence="4" type="ORF">FHS74_004274</name>
</gene>
<dbReference type="Gene3D" id="3.10.560.10">
    <property type="entry name" value="Outer membrane lipoprotein wza domain like"/>
    <property type="match status" value="1"/>
</dbReference>
<feature type="domain" description="Polysaccharide export protein N-terminal" evidence="2">
    <location>
        <begin position="6"/>
        <end position="81"/>
    </location>
</feature>
<proteinExistence type="predicted"/>
<evidence type="ECO:0000259" key="2">
    <source>
        <dbReference type="Pfam" id="PF02563"/>
    </source>
</evidence>
<dbReference type="AlphaFoldDB" id="A0A7X0B0U2"/>
<comment type="caution">
    <text evidence="4">The sequence shown here is derived from an EMBL/GenBank/DDBJ whole genome shotgun (WGS) entry which is preliminary data.</text>
</comment>
<protein>
    <submittedName>
        <fullName evidence="4">Polysaccharide export outer membrane protein</fullName>
    </submittedName>
</protein>
<organism evidence="4 5">
    <name type="scientific">Nitrospirillum iridis</name>
    <dbReference type="NCBI Taxonomy" id="765888"/>
    <lineage>
        <taxon>Bacteria</taxon>
        <taxon>Pseudomonadati</taxon>
        <taxon>Pseudomonadota</taxon>
        <taxon>Alphaproteobacteria</taxon>
        <taxon>Rhodospirillales</taxon>
        <taxon>Azospirillaceae</taxon>
        <taxon>Nitrospirillum</taxon>
    </lineage>
</organism>
<dbReference type="InterPro" id="IPR019554">
    <property type="entry name" value="Soluble_ligand-bd"/>
</dbReference>
<keyword evidence="1" id="KW-0732">Signal</keyword>
<reference evidence="4 5" key="1">
    <citation type="submission" date="2020-08" db="EMBL/GenBank/DDBJ databases">
        <title>Genomic Encyclopedia of Type Strains, Phase IV (KMG-IV): sequencing the most valuable type-strain genomes for metagenomic binning, comparative biology and taxonomic classification.</title>
        <authorList>
            <person name="Goeker M."/>
        </authorList>
    </citation>
    <scope>NUCLEOTIDE SEQUENCE [LARGE SCALE GENOMIC DNA]</scope>
    <source>
        <strain evidence="4 5">DSM 22198</strain>
    </source>
</reference>
<dbReference type="Proteomes" id="UP000539175">
    <property type="component" value="Unassembled WGS sequence"/>
</dbReference>
<keyword evidence="5" id="KW-1185">Reference proteome</keyword>
<dbReference type="PANTHER" id="PTHR33619">
    <property type="entry name" value="POLYSACCHARIDE EXPORT PROTEIN GFCE-RELATED"/>
    <property type="match status" value="1"/>
</dbReference>
<dbReference type="PANTHER" id="PTHR33619:SF3">
    <property type="entry name" value="POLYSACCHARIDE EXPORT PROTEIN GFCE-RELATED"/>
    <property type="match status" value="1"/>
</dbReference>
<dbReference type="EMBL" id="JACIIZ010000013">
    <property type="protein sequence ID" value="MBB6253698.1"/>
    <property type="molecule type" value="Genomic_DNA"/>
</dbReference>
<dbReference type="InterPro" id="IPR049712">
    <property type="entry name" value="Poly_export"/>
</dbReference>
<evidence type="ECO:0000256" key="1">
    <source>
        <dbReference type="ARBA" id="ARBA00022729"/>
    </source>
</evidence>
<dbReference type="Pfam" id="PF02563">
    <property type="entry name" value="Poly_export"/>
    <property type="match status" value="1"/>
</dbReference>
<name>A0A7X0B0U2_9PROT</name>
<sequence>MVIDNPADGYLLEPGNRVRVTVFNEPNLTGEFGVDPVGNISFPLIGNVPASGVTGKILARRIEDNLKRENFLQEPNVAVEVLTFRPFYVLGEVRQGGEFQYSSGMTVLSAIARAGGYDYRAVTGDVVLVRIVNGKQMEYQATERTPIAPGDIIKVLERRF</sequence>
<dbReference type="GO" id="GO:0015159">
    <property type="term" value="F:polysaccharide transmembrane transporter activity"/>
    <property type="evidence" value="ECO:0007669"/>
    <property type="project" value="InterPro"/>
</dbReference>
<evidence type="ECO:0000313" key="5">
    <source>
        <dbReference type="Proteomes" id="UP000539175"/>
    </source>
</evidence>
<dbReference type="Pfam" id="PF10531">
    <property type="entry name" value="SLBB"/>
    <property type="match status" value="1"/>
</dbReference>
<feature type="domain" description="Soluble ligand binding" evidence="3">
    <location>
        <begin position="87"/>
        <end position="137"/>
    </location>
</feature>
<evidence type="ECO:0000313" key="4">
    <source>
        <dbReference type="EMBL" id="MBB6253698.1"/>
    </source>
</evidence>
<accession>A0A7X0B0U2</accession>
<dbReference type="InterPro" id="IPR003715">
    <property type="entry name" value="Poly_export_N"/>
</dbReference>
<dbReference type="RefSeq" id="WP_246463272.1">
    <property type="nucleotide sequence ID" value="NZ_JACIIZ010000013.1"/>
</dbReference>